<proteinExistence type="predicted"/>
<name>A0A9D1MG07_9FIRM</name>
<evidence type="ECO:0000256" key="1">
    <source>
        <dbReference type="SAM" id="SignalP"/>
    </source>
</evidence>
<feature type="signal peptide" evidence="1">
    <location>
        <begin position="1"/>
        <end position="23"/>
    </location>
</feature>
<dbReference type="SUPFAM" id="SSF53850">
    <property type="entry name" value="Periplasmic binding protein-like II"/>
    <property type="match status" value="1"/>
</dbReference>
<organism evidence="2 3">
    <name type="scientific">Candidatus Scatosoma pullistercoris</name>
    <dbReference type="NCBI Taxonomy" id="2840934"/>
    <lineage>
        <taxon>Bacteria</taxon>
        <taxon>Bacillati</taxon>
        <taxon>Bacillota</taxon>
        <taxon>Clostridia</taxon>
        <taxon>Candidatus Scatosoma</taxon>
    </lineage>
</organism>
<gene>
    <name evidence="2" type="ORF">IAC57_04495</name>
</gene>
<dbReference type="InterPro" id="IPR050490">
    <property type="entry name" value="Bact_solute-bd_prot1"/>
</dbReference>
<dbReference type="EMBL" id="DVMZ01000119">
    <property type="protein sequence ID" value="HIU59343.1"/>
    <property type="molecule type" value="Genomic_DNA"/>
</dbReference>
<reference evidence="2" key="1">
    <citation type="submission" date="2020-10" db="EMBL/GenBank/DDBJ databases">
        <authorList>
            <person name="Gilroy R."/>
        </authorList>
    </citation>
    <scope>NUCLEOTIDE SEQUENCE</scope>
    <source>
        <strain evidence="2">11687</strain>
    </source>
</reference>
<reference evidence="2" key="2">
    <citation type="journal article" date="2021" name="PeerJ">
        <title>Extensive microbial diversity within the chicken gut microbiome revealed by metagenomics and culture.</title>
        <authorList>
            <person name="Gilroy R."/>
            <person name="Ravi A."/>
            <person name="Getino M."/>
            <person name="Pursley I."/>
            <person name="Horton D.L."/>
            <person name="Alikhan N.F."/>
            <person name="Baker D."/>
            <person name="Gharbi K."/>
            <person name="Hall N."/>
            <person name="Watson M."/>
            <person name="Adriaenssens E.M."/>
            <person name="Foster-Nyarko E."/>
            <person name="Jarju S."/>
            <person name="Secka A."/>
            <person name="Antonio M."/>
            <person name="Oren A."/>
            <person name="Chaudhuri R.R."/>
            <person name="La Ragione R."/>
            <person name="Hildebrand F."/>
            <person name="Pallen M.J."/>
        </authorList>
    </citation>
    <scope>NUCLEOTIDE SEQUENCE</scope>
    <source>
        <strain evidence="2">11687</strain>
    </source>
</reference>
<sequence length="536" mass="61069">MKKMKKAIVLAQALLLAASMTLAGCKERVSNDAGTLQIYVANFGYGYEWLEELKKEFVKQPWVLEKYPTITEDNLVIEKNSERSYAIDRIMQGSSNTIDLFFSVSSGASNYEKEYRDGASYFENLEKLYNTTIPGETQTIAEKMDENFLTMSTFTRLDGTTTYYAFPWVSGMQGLLYNASAFERAGVEIPRTTDKLIELSAELVEEGETPFIFSSKENYWTCTMFLIWWAQYEGLENYSNFYQGIVVDENGKKVMSRDIFAQTGRLRSLQVVEDLIFYPTDNIHENVNTLSFTQAQARFLLGQGLMMPNGDWFETEMSRTKEEDNITDEFTFMPSPIISAITEQLDTQLTDDELSQVIAKIDEGAASKEDVASVKEITDGDFAKLYEARKLVLPVGNHNAYIPSYATAKELAKDFLLFMATDTACNLFIDTTRGASMPFKYDVETEDPELYAGLATLQKDRLKMQQDAIYMLNENTYAGSYYGGIARFSEERTSIESLFTAKNAKDQQTAEQIYQAEIDRWTEDRWRSVLENMGLI</sequence>
<evidence type="ECO:0000313" key="3">
    <source>
        <dbReference type="Proteomes" id="UP000824081"/>
    </source>
</evidence>
<comment type="caution">
    <text evidence="2">The sequence shown here is derived from an EMBL/GenBank/DDBJ whole genome shotgun (WGS) entry which is preliminary data.</text>
</comment>
<dbReference type="PANTHER" id="PTHR43649">
    <property type="entry name" value="ARABINOSE-BINDING PROTEIN-RELATED"/>
    <property type="match status" value="1"/>
</dbReference>
<keyword evidence="1" id="KW-0732">Signal</keyword>
<accession>A0A9D1MG07</accession>
<dbReference type="PROSITE" id="PS51257">
    <property type="entry name" value="PROKAR_LIPOPROTEIN"/>
    <property type="match status" value="1"/>
</dbReference>
<dbReference type="InterPro" id="IPR006059">
    <property type="entry name" value="SBP"/>
</dbReference>
<evidence type="ECO:0000313" key="2">
    <source>
        <dbReference type="EMBL" id="HIU59343.1"/>
    </source>
</evidence>
<dbReference type="Pfam" id="PF01547">
    <property type="entry name" value="SBP_bac_1"/>
    <property type="match status" value="1"/>
</dbReference>
<feature type="chain" id="PRO_5039286184" evidence="1">
    <location>
        <begin position="24"/>
        <end position="536"/>
    </location>
</feature>
<dbReference type="AlphaFoldDB" id="A0A9D1MG07"/>
<dbReference type="Proteomes" id="UP000824081">
    <property type="component" value="Unassembled WGS sequence"/>
</dbReference>
<protein>
    <submittedName>
        <fullName evidence="2">Extracellular solute-binding protein</fullName>
    </submittedName>
</protein>
<dbReference type="Gene3D" id="3.40.190.10">
    <property type="entry name" value="Periplasmic binding protein-like II"/>
    <property type="match status" value="1"/>
</dbReference>